<protein>
    <submittedName>
        <fullName evidence="1">Uncharacterized protein</fullName>
    </submittedName>
</protein>
<feature type="non-terminal residue" evidence="1">
    <location>
        <position position="65"/>
    </location>
</feature>
<name>A0A7D9L797_PARCT</name>
<sequence length="65" mass="7261">MTTDEGGWILIGRKNNSITWSVPSNNKTVEPYGDPHWSSLFGNAPILDFRVQVATSENFRATKAH</sequence>
<evidence type="ECO:0000313" key="2">
    <source>
        <dbReference type="Proteomes" id="UP001152795"/>
    </source>
</evidence>
<dbReference type="OrthoDB" id="5971203at2759"/>
<comment type="caution">
    <text evidence="1">The sequence shown here is derived from an EMBL/GenBank/DDBJ whole genome shotgun (WGS) entry which is preliminary data.</text>
</comment>
<proteinExistence type="predicted"/>
<keyword evidence="2" id="KW-1185">Reference proteome</keyword>
<organism evidence="1 2">
    <name type="scientific">Paramuricea clavata</name>
    <name type="common">Red gorgonian</name>
    <name type="synonym">Violescent sea-whip</name>
    <dbReference type="NCBI Taxonomy" id="317549"/>
    <lineage>
        <taxon>Eukaryota</taxon>
        <taxon>Metazoa</taxon>
        <taxon>Cnidaria</taxon>
        <taxon>Anthozoa</taxon>
        <taxon>Octocorallia</taxon>
        <taxon>Malacalcyonacea</taxon>
        <taxon>Plexauridae</taxon>
        <taxon>Paramuricea</taxon>
    </lineage>
</organism>
<reference evidence="1" key="1">
    <citation type="submission" date="2020-04" db="EMBL/GenBank/DDBJ databases">
        <authorList>
            <person name="Alioto T."/>
            <person name="Alioto T."/>
            <person name="Gomez Garrido J."/>
        </authorList>
    </citation>
    <scope>NUCLEOTIDE SEQUENCE</scope>
    <source>
        <strain evidence="1">A484AB</strain>
    </source>
</reference>
<dbReference type="AlphaFoldDB" id="A0A7D9L797"/>
<evidence type="ECO:0000313" key="1">
    <source>
        <dbReference type="EMBL" id="CAB4024583.1"/>
    </source>
</evidence>
<dbReference type="Proteomes" id="UP001152795">
    <property type="component" value="Unassembled WGS sequence"/>
</dbReference>
<dbReference type="EMBL" id="CACRXK020013116">
    <property type="protein sequence ID" value="CAB4024583.1"/>
    <property type="molecule type" value="Genomic_DNA"/>
</dbReference>
<accession>A0A7D9L797</accession>
<gene>
    <name evidence="1" type="ORF">PACLA_8A050442</name>
</gene>